<feature type="compositionally biased region" description="Polar residues" evidence="1">
    <location>
        <begin position="29"/>
        <end position="41"/>
    </location>
</feature>
<evidence type="ECO:0000313" key="3">
    <source>
        <dbReference type="Proteomes" id="UP000053240"/>
    </source>
</evidence>
<dbReference type="EMBL" id="KQ460009">
    <property type="protein sequence ID" value="KPJ18474.1"/>
    <property type="molecule type" value="Genomic_DNA"/>
</dbReference>
<proteinExistence type="predicted"/>
<name>A0A0N1PK52_PAPMA</name>
<gene>
    <name evidence="2" type="ORF">RR48_03986</name>
</gene>
<dbReference type="AlphaFoldDB" id="A0A0N1PK52"/>
<feature type="region of interest" description="Disordered" evidence="1">
    <location>
        <begin position="80"/>
        <end position="100"/>
    </location>
</feature>
<dbReference type="InParanoid" id="A0A0N1PK52"/>
<organism evidence="2 3">
    <name type="scientific">Papilio machaon</name>
    <name type="common">Old World swallowtail butterfly</name>
    <dbReference type="NCBI Taxonomy" id="76193"/>
    <lineage>
        <taxon>Eukaryota</taxon>
        <taxon>Metazoa</taxon>
        <taxon>Ecdysozoa</taxon>
        <taxon>Arthropoda</taxon>
        <taxon>Hexapoda</taxon>
        <taxon>Insecta</taxon>
        <taxon>Pterygota</taxon>
        <taxon>Neoptera</taxon>
        <taxon>Endopterygota</taxon>
        <taxon>Lepidoptera</taxon>
        <taxon>Glossata</taxon>
        <taxon>Ditrysia</taxon>
        <taxon>Papilionoidea</taxon>
        <taxon>Papilionidae</taxon>
        <taxon>Papilioninae</taxon>
        <taxon>Papilio</taxon>
    </lineage>
</organism>
<sequence>MSDSPSRGPLSDALEPSHSMERPPKRSKSAVTTQSGPNQVSILTMYRRVDNKRQDAIYTQGDGLLVTKGDVIFEIVEAETKGTPNNPDQTQHKLKSMKMS</sequence>
<evidence type="ECO:0000256" key="1">
    <source>
        <dbReference type="SAM" id="MobiDB-lite"/>
    </source>
</evidence>
<protein>
    <submittedName>
        <fullName evidence="2">Uncharacterized protein</fullName>
    </submittedName>
</protein>
<accession>A0A0N1PK52</accession>
<keyword evidence="3" id="KW-1185">Reference proteome</keyword>
<dbReference type="Proteomes" id="UP000053240">
    <property type="component" value="Unassembled WGS sequence"/>
</dbReference>
<feature type="region of interest" description="Disordered" evidence="1">
    <location>
        <begin position="1"/>
        <end position="41"/>
    </location>
</feature>
<evidence type="ECO:0000313" key="2">
    <source>
        <dbReference type="EMBL" id="KPJ18474.1"/>
    </source>
</evidence>
<reference evidence="2 3" key="1">
    <citation type="journal article" date="2015" name="Nat. Commun.">
        <title>Outbred genome sequencing and CRISPR/Cas9 gene editing in butterflies.</title>
        <authorList>
            <person name="Li X."/>
            <person name="Fan D."/>
            <person name="Zhang W."/>
            <person name="Liu G."/>
            <person name="Zhang L."/>
            <person name="Zhao L."/>
            <person name="Fang X."/>
            <person name="Chen L."/>
            <person name="Dong Y."/>
            <person name="Chen Y."/>
            <person name="Ding Y."/>
            <person name="Zhao R."/>
            <person name="Feng M."/>
            <person name="Zhu Y."/>
            <person name="Feng Y."/>
            <person name="Jiang X."/>
            <person name="Zhu D."/>
            <person name="Xiang H."/>
            <person name="Feng X."/>
            <person name="Li S."/>
            <person name="Wang J."/>
            <person name="Zhang G."/>
            <person name="Kronforst M.R."/>
            <person name="Wang W."/>
        </authorList>
    </citation>
    <scope>NUCLEOTIDE SEQUENCE [LARGE SCALE GENOMIC DNA]</scope>
    <source>
        <strain evidence="2">Ya'a_city_454_Pm</strain>
        <tissue evidence="2">Whole body</tissue>
    </source>
</reference>